<reference evidence="10" key="1">
    <citation type="journal article" date="2023" name="Nat. Commun.">
        <title>Diploid and tetraploid genomes of Acorus and the evolution of monocots.</title>
        <authorList>
            <person name="Ma L."/>
            <person name="Liu K.W."/>
            <person name="Li Z."/>
            <person name="Hsiao Y.Y."/>
            <person name="Qi Y."/>
            <person name="Fu T."/>
            <person name="Tang G.D."/>
            <person name="Zhang D."/>
            <person name="Sun W.H."/>
            <person name="Liu D.K."/>
            <person name="Li Y."/>
            <person name="Chen G.Z."/>
            <person name="Liu X.D."/>
            <person name="Liao X.Y."/>
            <person name="Jiang Y.T."/>
            <person name="Yu X."/>
            <person name="Hao Y."/>
            <person name="Huang J."/>
            <person name="Zhao X.W."/>
            <person name="Ke S."/>
            <person name="Chen Y.Y."/>
            <person name="Wu W.L."/>
            <person name="Hsu J.L."/>
            <person name="Lin Y.F."/>
            <person name="Huang M.D."/>
            <person name="Li C.Y."/>
            <person name="Huang L."/>
            <person name="Wang Z.W."/>
            <person name="Zhao X."/>
            <person name="Zhong W.Y."/>
            <person name="Peng D.H."/>
            <person name="Ahmad S."/>
            <person name="Lan S."/>
            <person name="Zhang J.S."/>
            <person name="Tsai W.C."/>
            <person name="Van de Peer Y."/>
            <person name="Liu Z.J."/>
        </authorList>
    </citation>
    <scope>NUCLEOTIDE SEQUENCE</scope>
    <source>
        <strain evidence="10">CP</strain>
    </source>
</reference>
<comment type="caution">
    <text evidence="10">The sequence shown here is derived from an EMBL/GenBank/DDBJ whole genome shotgun (WGS) entry which is preliminary data.</text>
</comment>
<keyword evidence="4 9" id="KW-0812">Transmembrane</keyword>
<evidence type="ECO:0000313" key="11">
    <source>
        <dbReference type="Proteomes" id="UP001180020"/>
    </source>
</evidence>
<evidence type="ECO:0000256" key="9">
    <source>
        <dbReference type="RuleBase" id="RU365067"/>
    </source>
</evidence>
<sequence length="542" mass="61384">MAAESNVPTDFVRTFKFLMATQFLSRGIPFLFNTWIARNLSEVDYSLYAVQFYLLVTCILFVSREGFRRACMRTDIGSGAALEENARRLLNVAWMSFAIGLIITFGVCVVFFWYQSLNFSDSYAQAIFIHGLACILELLAEPLYLLSQYLNLLKLRLITETAATFLRCMTICILILKRADLEKVIVFALSQAVYGACLLLGYWGYFILVHSIKFSNLLPFDLHRYNKLSKSFVSGIFTKPVVCERGNAMDFDEQLSRMCGLFTNQSLRKLFLQEGEKFILVMFDTPHNQAVYGLVDKLGNLVVRLVFLPFEESSYVTFARFSSGTSSQKNIKLRGYLIEALKLVVLIGLVVIAFGPSYSYSAIRILYGRNWSDGEAPAALRCYCFYVILLAMNGTSEAFLHAMATENQLKQSNSFLIKCSGIYIVLNLVLVRFAGAVGLIVANSINMLLRIIYSARFIKGYFQGSPSFAFSSCLPSGWTFLLFSAIATHISERVFLDLNSFWPTFLYHFSVGLGCICLSSIMIYHRERLFINKIIRSPKHSD</sequence>
<evidence type="ECO:0000313" key="10">
    <source>
        <dbReference type="EMBL" id="KAK1286152.1"/>
    </source>
</evidence>
<comment type="pathway">
    <text evidence="2">Protein modification; protein glycosylation.</text>
</comment>
<feature type="transmembrane region" description="Helical" evidence="9">
    <location>
        <begin position="188"/>
        <end position="208"/>
    </location>
</feature>
<feature type="transmembrane region" description="Helical" evidence="9">
    <location>
        <begin position="467"/>
        <end position="490"/>
    </location>
</feature>
<evidence type="ECO:0000256" key="8">
    <source>
        <dbReference type="ARBA" id="ARBA00045912"/>
    </source>
</evidence>
<keyword evidence="5" id="KW-0256">Endoplasmic reticulum</keyword>
<feature type="transmembrane region" description="Helical" evidence="9">
    <location>
        <begin position="126"/>
        <end position="145"/>
    </location>
</feature>
<feature type="transmembrane region" description="Helical" evidence="9">
    <location>
        <begin position="505"/>
        <end position="524"/>
    </location>
</feature>
<evidence type="ECO:0000256" key="2">
    <source>
        <dbReference type="ARBA" id="ARBA00004922"/>
    </source>
</evidence>
<comment type="subcellular location">
    <subcellularLocation>
        <location evidence="1 9">Endoplasmic reticulum membrane</location>
        <topology evidence="1 9">Multi-pass membrane protein</topology>
    </subcellularLocation>
</comment>
<accession>A0AAV9CBQ5</accession>
<feature type="transmembrane region" description="Helical" evidence="9">
    <location>
        <begin position="92"/>
        <end position="114"/>
    </location>
</feature>
<dbReference type="PANTHER" id="PTHR13117:SF5">
    <property type="entry name" value="PROTEIN RFT1 HOMOLOG"/>
    <property type="match status" value="1"/>
</dbReference>
<evidence type="ECO:0000256" key="1">
    <source>
        <dbReference type="ARBA" id="ARBA00004477"/>
    </source>
</evidence>
<evidence type="ECO:0000256" key="3">
    <source>
        <dbReference type="ARBA" id="ARBA00010288"/>
    </source>
</evidence>
<comment type="similarity">
    <text evidence="3 9">Belongs to the RFT1 family.</text>
</comment>
<dbReference type="GO" id="GO:0005789">
    <property type="term" value="C:endoplasmic reticulum membrane"/>
    <property type="evidence" value="ECO:0007669"/>
    <property type="project" value="UniProtKB-SubCell"/>
</dbReference>
<feature type="transmembrane region" description="Helical" evidence="9">
    <location>
        <begin position="378"/>
        <end position="400"/>
    </location>
</feature>
<reference evidence="10" key="2">
    <citation type="submission" date="2023-06" db="EMBL/GenBank/DDBJ databases">
        <authorList>
            <person name="Ma L."/>
            <person name="Liu K.-W."/>
            <person name="Li Z."/>
            <person name="Hsiao Y.-Y."/>
            <person name="Qi Y."/>
            <person name="Fu T."/>
            <person name="Tang G."/>
            <person name="Zhang D."/>
            <person name="Sun W.-H."/>
            <person name="Liu D.-K."/>
            <person name="Li Y."/>
            <person name="Chen G.-Z."/>
            <person name="Liu X.-D."/>
            <person name="Liao X.-Y."/>
            <person name="Jiang Y.-T."/>
            <person name="Yu X."/>
            <person name="Hao Y."/>
            <person name="Huang J."/>
            <person name="Zhao X.-W."/>
            <person name="Ke S."/>
            <person name="Chen Y.-Y."/>
            <person name="Wu W.-L."/>
            <person name="Hsu J.-L."/>
            <person name="Lin Y.-F."/>
            <person name="Huang M.-D."/>
            <person name="Li C.-Y."/>
            <person name="Huang L."/>
            <person name="Wang Z.-W."/>
            <person name="Zhao X."/>
            <person name="Zhong W.-Y."/>
            <person name="Peng D.-H."/>
            <person name="Ahmad S."/>
            <person name="Lan S."/>
            <person name="Zhang J.-S."/>
            <person name="Tsai W.-C."/>
            <person name="Van De Peer Y."/>
            <person name="Liu Z.-J."/>
        </authorList>
    </citation>
    <scope>NUCLEOTIDE SEQUENCE</scope>
    <source>
        <strain evidence="10">CP</strain>
        <tissue evidence="10">Leaves</tissue>
    </source>
</reference>
<evidence type="ECO:0000256" key="5">
    <source>
        <dbReference type="ARBA" id="ARBA00022824"/>
    </source>
</evidence>
<proteinExistence type="inferred from homology"/>
<dbReference type="InterPro" id="IPR007594">
    <property type="entry name" value="RFT1"/>
</dbReference>
<organism evidence="10 11">
    <name type="scientific">Acorus calamus</name>
    <name type="common">Sweet flag</name>
    <dbReference type="NCBI Taxonomy" id="4465"/>
    <lineage>
        <taxon>Eukaryota</taxon>
        <taxon>Viridiplantae</taxon>
        <taxon>Streptophyta</taxon>
        <taxon>Embryophyta</taxon>
        <taxon>Tracheophyta</taxon>
        <taxon>Spermatophyta</taxon>
        <taxon>Magnoliopsida</taxon>
        <taxon>Liliopsida</taxon>
        <taxon>Acoraceae</taxon>
        <taxon>Acorus</taxon>
    </lineage>
</organism>
<comment type="function">
    <text evidence="8 9">Intramembrane glycolipid transporter that operates in the biosynthetic pathway of dolichol-linked oligosaccharides, the glycan precursors employed in protein asparagine (N)-glycosylation. The sequential addition of sugars to dolichol pyrophosphate produces dolichol-linked oligosaccharides containing fourteen sugars, including two GlcNAcs, nine mannoses and three glucoses. Once assembled, the oligosaccharide is transferred from the lipid to nascent proteins by oligosaccharyltransferases. The assembly of dolichol-linked oligosaccharides begins on the cytosolic side of the endoplasmic reticulum membrane and finishes in its lumen. RFT1 could mediate the translocation of the cytosolically oriented intermediate DolPP-GlcNAc2Man5, produced by ALG11, into the ER lumen where dolichol-linked oligosaccharides assembly continues. However, the intramembrane lipid transporter activity could not be confirmed in vitro.</text>
</comment>
<feature type="transmembrane region" description="Helical" evidence="9">
    <location>
        <begin position="336"/>
        <end position="358"/>
    </location>
</feature>
<comment type="caution">
    <text evidence="9">Lacks conserved residue(s) required for the propagation of feature annotation.</text>
</comment>
<dbReference type="PANTHER" id="PTHR13117">
    <property type="entry name" value="ENDOPLASMIC RETICULUM MULTISPAN TRANSMEMBRANE PROTEIN-RELATED"/>
    <property type="match status" value="1"/>
</dbReference>
<gene>
    <name evidence="10" type="ORF">QJS10_CPB20g01437</name>
</gene>
<evidence type="ECO:0000256" key="7">
    <source>
        <dbReference type="ARBA" id="ARBA00023136"/>
    </source>
</evidence>
<dbReference type="GO" id="GO:0034203">
    <property type="term" value="P:glycolipid translocation"/>
    <property type="evidence" value="ECO:0007669"/>
    <property type="project" value="TreeGrafter"/>
</dbReference>
<feature type="transmembrane region" description="Helical" evidence="9">
    <location>
        <begin position="45"/>
        <end position="63"/>
    </location>
</feature>
<keyword evidence="6 9" id="KW-1133">Transmembrane helix</keyword>
<dbReference type="GO" id="GO:0006488">
    <property type="term" value="P:dolichol-linked oligosaccharide biosynthetic process"/>
    <property type="evidence" value="ECO:0007669"/>
    <property type="project" value="InterPro"/>
</dbReference>
<keyword evidence="11" id="KW-1185">Reference proteome</keyword>
<evidence type="ECO:0000256" key="6">
    <source>
        <dbReference type="ARBA" id="ARBA00022989"/>
    </source>
</evidence>
<dbReference type="EMBL" id="JAUJYO010000020">
    <property type="protein sequence ID" value="KAK1286152.1"/>
    <property type="molecule type" value="Genomic_DNA"/>
</dbReference>
<dbReference type="AlphaFoldDB" id="A0AAV9CBQ5"/>
<dbReference type="Pfam" id="PF04506">
    <property type="entry name" value="Rft-1"/>
    <property type="match status" value="1"/>
</dbReference>
<keyword evidence="7 9" id="KW-0472">Membrane</keyword>
<name>A0AAV9CBQ5_ACOCL</name>
<evidence type="ECO:0000256" key="4">
    <source>
        <dbReference type="ARBA" id="ARBA00022692"/>
    </source>
</evidence>
<protein>
    <recommendedName>
        <fullName evidence="9">Protein RFT1 homolog</fullName>
    </recommendedName>
</protein>
<dbReference type="Proteomes" id="UP001180020">
    <property type="component" value="Unassembled WGS sequence"/>
</dbReference>